<dbReference type="Proteomes" id="UP000298058">
    <property type="component" value="Unassembled WGS sequence"/>
</dbReference>
<keyword evidence="1" id="KW-1133">Transmembrane helix</keyword>
<accession>A0A4R9M026</accession>
<sequence>MFGFFIAFVYSLFLIFAGMNWQDAIITPAKFLFYWNLIFSSLFVMFILTLFGGALALFLKLPLLASLLTPFADRIKTFGFRLFFSRTTLLWFFALSGILSGSYIIAYQPFVAKPYAPEIGLGVLAVGLFARRTHRKTLTHGSGFFGFSQNNDPKDFSQEEKDVTPRDRSLYLQEDVLKMFWYEQSIHPPDSPEDAHDAIAVRNVEWCQGLILGWKLTNVIFPSRHWEDRNYLCPTLVITGSQNALPNPLHSLVSFAFYDGEGRMLCAQTGENETEKGDVISLPFLWARYPFTASWIHSFQVNIVLSPLRPAVLGNLPLLLGDDSPSKPVSRTNGPKRNSLEGRNWYHLKEEFSSNNDISEVESLDKHSFGEICPVRISLVFSQSGEAKTVKMEIHPLKKTKEPVYFLAFFAFYDREGKLRGSGNREGRISEEGIVESTEVSFGILPSLLDGDLTGLEISYFESGEPNL</sequence>
<evidence type="ECO:0000256" key="1">
    <source>
        <dbReference type="SAM" id="Phobius"/>
    </source>
</evidence>
<keyword evidence="1" id="KW-0472">Membrane</keyword>
<protein>
    <submittedName>
        <fullName evidence="2">Uncharacterized protein</fullName>
    </submittedName>
</protein>
<keyword evidence="1" id="KW-0812">Transmembrane</keyword>
<reference evidence="2" key="1">
    <citation type="journal article" date="2019" name="PLoS Negl. Trop. Dis.">
        <title>Revisiting the worldwide diversity of Leptospira species in the environment.</title>
        <authorList>
            <person name="Vincent A.T."/>
            <person name="Schiettekatte O."/>
            <person name="Bourhy P."/>
            <person name="Veyrier F.J."/>
            <person name="Picardeau M."/>
        </authorList>
    </citation>
    <scope>NUCLEOTIDE SEQUENCE [LARGE SCALE GENOMIC DNA]</scope>
    <source>
        <strain evidence="2">201300427</strain>
    </source>
</reference>
<comment type="caution">
    <text evidence="2">The sequence shown here is derived from an EMBL/GenBank/DDBJ whole genome shotgun (WGS) entry which is preliminary data.</text>
</comment>
<dbReference type="EMBL" id="RQHW01000058">
    <property type="protein sequence ID" value="TGN17893.1"/>
    <property type="molecule type" value="Genomic_DNA"/>
</dbReference>
<evidence type="ECO:0000313" key="2">
    <source>
        <dbReference type="EMBL" id="TGN17893.1"/>
    </source>
</evidence>
<feature type="transmembrane region" description="Helical" evidence="1">
    <location>
        <begin position="34"/>
        <end position="59"/>
    </location>
</feature>
<gene>
    <name evidence="2" type="ORF">EHS15_16080</name>
</gene>
<keyword evidence="3" id="KW-1185">Reference proteome</keyword>
<feature type="transmembrane region" description="Helical" evidence="1">
    <location>
        <begin position="80"/>
        <end position="106"/>
    </location>
</feature>
<dbReference type="OrthoDB" id="317367at2"/>
<proteinExistence type="predicted"/>
<dbReference type="AlphaFoldDB" id="A0A4R9M026"/>
<name>A0A4R9M026_9LEPT</name>
<evidence type="ECO:0000313" key="3">
    <source>
        <dbReference type="Proteomes" id="UP000298058"/>
    </source>
</evidence>
<dbReference type="RefSeq" id="WP_135761611.1">
    <property type="nucleotide sequence ID" value="NZ_RQHW01000058.1"/>
</dbReference>
<organism evidence="2 3">
    <name type="scientific">Leptospira idonii</name>
    <dbReference type="NCBI Taxonomy" id="1193500"/>
    <lineage>
        <taxon>Bacteria</taxon>
        <taxon>Pseudomonadati</taxon>
        <taxon>Spirochaetota</taxon>
        <taxon>Spirochaetia</taxon>
        <taxon>Leptospirales</taxon>
        <taxon>Leptospiraceae</taxon>
        <taxon>Leptospira</taxon>
    </lineage>
</organism>